<evidence type="ECO:0000313" key="3">
    <source>
        <dbReference type="EMBL" id="CAE2286846.1"/>
    </source>
</evidence>
<dbReference type="AlphaFoldDB" id="A0A6U6L4H9"/>
<name>A0A6U6L4H9_9STRA</name>
<proteinExistence type="predicted"/>
<dbReference type="EMBL" id="HBKQ01059887">
    <property type="protein sequence ID" value="CAE2286849.1"/>
    <property type="molecule type" value="Transcribed_RNA"/>
</dbReference>
<feature type="compositionally biased region" description="Gly residues" evidence="1">
    <location>
        <begin position="279"/>
        <end position="291"/>
    </location>
</feature>
<protein>
    <recommendedName>
        <fullName evidence="2">WSC domain-containing protein</fullName>
    </recommendedName>
</protein>
<evidence type="ECO:0000313" key="4">
    <source>
        <dbReference type="EMBL" id="CAE2286849.1"/>
    </source>
</evidence>
<accession>A0A6U6L4H9</accession>
<sequence>MCCGVADQYAYDEYAGYYDVKGCGECHDECFWMGEPGATYNPSFEPGSNPWHTPIAYDTLGNVKGFFTCRLSGSRTSDKSTDLRWLKDDRDITTFSPRKCAGKGQPSPKYRADEYMGCYNSGYPSALPELVGGGQPLSFSKCSDACASRNYHYFGRSGNGQCRCGGRTKDDYTFQRFGPIRYGDSNYCECDSDNVGNGVCTYRVVDQFDPNTARKHHPCRYLPAYDMRKQCYIACRDANQSMSNQLTCKMLETMGMTYLSKTINKHNDEGGSQLHMLGGDAGGSGSNLGTF</sequence>
<dbReference type="InterPro" id="IPR002889">
    <property type="entry name" value="WSC_carb-bd"/>
</dbReference>
<organism evidence="4">
    <name type="scientific">Odontella aurita</name>
    <dbReference type="NCBI Taxonomy" id="265563"/>
    <lineage>
        <taxon>Eukaryota</taxon>
        <taxon>Sar</taxon>
        <taxon>Stramenopiles</taxon>
        <taxon>Ochrophyta</taxon>
        <taxon>Bacillariophyta</taxon>
        <taxon>Mediophyceae</taxon>
        <taxon>Biddulphiophycidae</taxon>
        <taxon>Eupodiscales</taxon>
        <taxon>Odontellaceae</taxon>
        <taxon>Odontella</taxon>
    </lineage>
</organism>
<evidence type="ECO:0000256" key="1">
    <source>
        <dbReference type="SAM" id="MobiDB-lite"/>
    </source>
</evidence>
<dbReference type="Pfam" id="PF01822">
    <property type="entry name" value="WSC"/>
    <property type="match status" value="1"/>
</dbReference>
<evidence type="ECO:0000259" key="2">
    <source>
        <dbReference type="Pfam" id="PF01822"/>
    </source>
</evidence>
<feature type="domain" description="WSC" evidence="2">
    <location>
        <begin position="115"/>
        <end position="171"/>
    </location>
</feature>
<feature type="region of interest" description="Disordered" evidence="1">
    <location>
        <begin position="270"/>
        <end position="291"/>
    </location>
</feature>
<reference evidence="4" key="1">
    <citation type="submission" date="2021-01" db="EMBL/GenBank/DDBJ databases">
        <authorList>
            <person name="Corre E."/>
            <person name="Pelletier E."/>
            <person name="Niang G."/>
            <person name="Scheremetjew M."/>
            <person name="Finn R."/>
            <person name="Kale V."/>
            <person name="Holt S."/>
            <person name="Cochrane G."/>
            <person name="Meng A."/>
            <person name="Brown T."/>
            <person name="Cohen L."/>
        </authorList>
    </citation>
    <scope>NUCLEOTIDE SEQUENCE</scope>
    <source>
        <strain evidence="4">Isolate 1302-5</strain>
    </source>
</reference>
<gene>
    <name evidence="3" type="ORF">OAUR00152_LOCUS40862</name>
    <name evidence="4" type="ORF">OAUR00152_LOCUS40865</name>
</gene>
<dbReference type="EMBL" id="HBKQ01059884">
    <property type="protein sequence ID" value="CAE2286846.1"/>
    <property type="molecule type" value="Transcribed_RNA"/>
</dbReference>